<accession>A0A7C3QSQ9</accession>
<dbReference type="InterPro" id="IPR029057">
    <property type="entry name" value="PRTase-like"/>
</dbReference>
<dbReference type="CDD" id="cd06223">
    <property type="entry name" value="PRTases_typeI"/>
    <property type="match status" value="1"/>
</dbReference>
<dbReference type="SUPFAM" id="SSF53271">
    <property type="entry name" value="PRTase-like"/>
    <property type="match status" value="1"/>
</dbReference>
<protein>
    <submittedName>
        <fullName evidence="2">Phosphoribosyltransferase</fullName>
    </submittedName>
</protein>
<proteinExistence type="predicted"/>
<dbReference type="GO" id="GO:0016757">
    <property type="term" value="F:glycosyltransferase activity"/>
    <property type="evidence" value="ECO:0007669"/>
    <property type="project" value="UniProtKB-KW"/>
</dbReference>
<keyword evidence="2" id="KW-0328">Glycosyltransferase</keyword>
<evidence type="ECO:0000259" key="1">
    <source>
        <dbReference type="Pfam" id="PF00156"/>
    </source>
</evidence>
<evidence type="ECO:0000313" key="2">
    <source>
        <dbReference type="EMBL" id="HFT92475.1"/>
    </source>
</evidence>
<dbReference type="AlphaFoldDB" id="A0A7C3QSQ9"/>
<dbReference type="Gene3D" id="3.30.1310.20">
    <property type="entry name" value="PRTase-like"/>
    <property type="match status" value="1"/>
</dbReference>
<organism evidence="2">
    <name type="scientific">Leptospirillum ferriphilum</name>
    <dbReference type="NCBI Taxonomy" id="178606"/>
    <lineage>
        <taxon>Bacteria</taxon>
        <taxon>Pseudomonadati</taxon>
        <taxon>Nitrospirota</taxon>
        <taxon>Nitrospiria</taxon>
        <taxon>Nitrospirales</taxon>
        <taxon>Nitrospiraceae</taxon>
        <taxon>Leptospirillum</taxon>
    </lineage>
</organism>
<feature type="domain" description="Phosphoribosyltransferase" evidence="1">
    <location>
        <begin position="13"/>
        <end position="171"/>
    </location>
</feature>
<gene>
    <name evidence="2" type="ORF">ENX03_00765</name>
</gene>
<name>A0A7C3QSQ9_9BACT</name>
<dbReference type="InterPro" id="IPR000836">
    <property type="entry name" value="PRTase_dom"/>
</dbReference>
<keyword evidence="2" id="KW-0808">Transferase</keyword>
<sequence>MDRPIFSDRTSAGDFLARKILETGKTFDVVLGLARGGVPVAVPVAKTLRVPLFPMIARKIGAPWEKELALGALSENGGLYWNRELIESMDINPEAMQRLVDKARKEIREKVSRLRSGKSLPALSGKRIVLVDDGAATGATNFAAITDILAEEPEHLVVAVPVAPPEFEKKVRRMGAEPLVLHSPADFRAVGEWYERFPEVTDGEVLLVLGNLSRPGKAEGGRRFDFSVE</sequence>
<dbReference type="Gene3D" id="3.40.50.2020">
    <property type="match status" value="1"/>
</dbReference>
<dbReference type="EMBL" id="DTMM01000013">
    <property type="protein sequence ID" value="HFT92475.1"/>
    <property type="molecule type" value="Genomic_DNA"/>
</dbReference>
<reference evidence="2" key="1">
    <citation type="journal article" date="2020" name="mSystems">
        <title>Genome- and Community-Level Interaction Insights into Carbon Utilization and Element Cycling Functions of Hydrothermarchaeota in Hydrothermal Sediment.</title>
        <authorList>
            <person name="Zhou Z."/>
            <person name="Liu Y."/>
            <person name="Xu W."/>
            <person name="Pan J."/>
            <person name="Luo Z.H."/>
            <person name="Li M."/>
        </authorList>
    </citation>
    <scope>NUCLEOTIDE SEQUENCE [LARGE SCALE GENOMIC DNA]</scope>
    <source>
        <strain evidence="2">SpSt-902</strain>
    </source>
</reference>
<comment type="caution">
    <text evidence="2">The sequence shown here is derived from an EMBL/GenBank/DDBJ whole genome shotgun (WGS) entry which is preliminary data.</text>
</comment>
<dbReference type="Pfam" id="PF00156">
    <property type="entry name" value="Pribosyltran"/>
    <property type="match status" value="1"/>
</dbReference>